<feature type="domain" description="Helicase-associated" evidence="1">
    <location>
        <begin position="274"/>
        <end position="335"/>
    </location>
</feature>
<proteinExistence type="predicted"/>
<keyword evidence="2" id="KW-0547">Nucleotide-binding</keyword>
<dbReference type="Pfam" id="PF03457">
    <property type="entry name" value="HA"/>
    <property type="match status" value="4"/>
</dbReference>
<dbReference type="EMBL" id="JATAAI010000024">
    <property type="protein sequence ID" value="KAK1737665.1"/>
    <property type="molecule type" value="Genomic_DNA"/>
</dbReference>
<keyword evidence="2" id="KW-0067">ATP-binding</keyword>
<feature type="domain" description="Helicase-associated" evidence="1">
    <location>
        <begin position="140"/>
        <end position="201"/>
    </location>
</feature>
<dbReference type="Gene3D" id="6.10.140.530">
    <property type="match status" value="4"/>
</dbReference>
<organism evidence="2 3">
    <name type="scientific">Skeletonema marinoi</name>
    <dbReference type="NCBI Taxonomy" id="267567"/>
    <lineage>
        <taxon>Eukaryota</taxon>
        <taxon>Sar</taxon>
        <taxon>Stramenopiles</taxon>
        <taxon>Ochrophyta</taxon>
        <taxon>Bacillariophyta</taxon>
        <taxon>Coscinodiscophyceae</taxon>
        <taxon>Thalassiosirophycidae</taxon>
        <taxon>Thalassiosirales</taxon>
        <taxon>Skeletonemataceae</taxon>
        <taxon>Skeletonema</taxon>
        <taxon>Skeletonema marinoi-dohrnii complex</taxon>
    </lineage>
</organism>
<dbReference type="Proteomes" id="UP001224775">
    <property type="component" value="Unassembled WGS sequence"/>
</dbReference>
<evidence type="ECO:0000259" key="1">
    <source>
        <dbReference type="Pfam" id="PF03457"/>
    </source>
</evidence>
<feature type="domain" description="Helicase-associated" evidence="1">
    <location>
        <begin position="207"/>
        <end position="268"/>
    </location>
</feature>
<keyword evidence="3" id="KW-1185">Reference proteome</keyword>
<dbReference type="GO" id="GO:0004386">
    <property type="term" value="F:helicase activity"/>
    <property type="evidence" value="ECO:0007669"/>
    <property type="project" value="UniProtKB-KW"/>
</dbReference>
<sequence>MGRCKYSRGSCSIICCIRQLSSPTLHQSPLSVQLLPPSSNGFTLLYFPNKNIYGCNNRGFSSDGNNVPPVFYEERWDMRYQELVDYKEEHGDTLVPAKYPDKQQLGIWVDTQRQNRKNKKMSPGRVDKLNEIGFVWDPFEDSWNEVFQQLKQYMNEHGDTLVPRTYPDNLQLGNWVSNQRCNGKNNSLSQERIDKLNEIGFIWEPIEAAWEEMLQQLMKYKEEHGDTLVPAKYPDNLQLGIWVVSQRQNRKNDSLASERVDKLNEIGFVWEPLEAAWQSKYNKLNTFYKRYGHTKIPMGGDGDEELYYWCMRQRHSKSTCSLPRHRNDQLKRINFDFFTRKIAKGSSLIENMIIYELERMGHEFDMKNEVFFGVKYKYRPDGVILVDEAFAIFFEVDERHHSGYSIKKEHHRMEDLRKEAETQGYEQVTFVRVSTACRKQISCNESLSQLKFETTTMCSLPKNVLMK</sequence>
<evidence type="ECO:0000313" key="2">
    <source>
        <dbReference type="EMBL" id="KAK1737665.1"/>
    </source>
</evidence>
<evidence type="ECO:0000313" key="3">
    <source>
        <dbReference type="Proteomes" id="UP001224775"/>
    </source>
</evidence>
<name>A0AAD8Y263_9STRA</name>
<keyword evidence="2" id="KW-0378">Hydrolase</keyword>
<dbReference type="InterPro" id="IPR005114">
    <property type="entry name" value="Helicase_assoc"/>
</dbReference>
<protein>
    <submittedName>
        <fullName evidence="2">Helicase-associated domain-containing protein</fullName>
    </submittedName>
</protein>
<dbReference type="PANTHER" id="PTHR33418">
    <property type="entry name" value="HELICASE-ASSOCIATED"/>
    <property type="match status" value="1"/>
</dbReference>
<comment type="caution">
    <text evidence="2">The sequence shown here is derived from an EMBL/GenBank/DDBJ whole genome shotgun (WGS) entry which is preliminary data.</text>
</comment>
<reference evidence="2" key="1">
    <citation type="submission" date="2023-06" db="EMBL/GenBank/DDBJ databases">
        <title>Survivors Of The Sea: Transcriptome response of Skeletonema marinoi to long-term dormancy.</title>
        <authorList>
            <person name="Pinder M.I.M."/>
            <person name="Kourtchenko O."/>
            <person name="Robertson E.K."/>
            <person name="Larsson T."/>
            <person name="Maumus F."/>
            <person name="Osuna-Cruz C.M."/>
            <person name="Vancaester E."/>
            <person name="Stenow R."/>
            <person name="Vandepoele K."/>
            <person name="Ploug H."/>
            <person name="Bruchert V."/>
            <person name="Godhe A."/>
            <person name="Topel M."/>
        </authorList>
    </citation>
    <scope>NUCLEOTIDE SEQUENCE</scope>
    <source>
        <strain evidence="2">R05AC</strain>
    </source>
</reference>
<accession>A0AAD8Y263</accession>
<dbReference type="PANTHER" id="PTHR33418:SF1">
    <property type="entry name" value="HELICASE-ASSOCIATED DOMAIN-CONTAINING PROTEIN"/>
    <property type="match status" value="1"/>
</dbReference>
<feature type="domain" description="Helicase-associated" evidence="1">
    <location>
        <begin position="73"/>
        <end position="134"/>
    </location>
</feature>
<gene>
    <name evidence="2" type="ORF">QTG54_011649</name>
</gene>
<keyword evidence="2" id="KW-0347">Helicase</keyword>
<dbReference type="AlphaFoldDB" id="A0AAD8Y263"/>